<dbReference type="InterPro" id="IPR008249">
    <property type="entry name" value="UPF0231"/>
</dbReference>
<dbReference type="PIRSF" id="PIRSF006287">
    <property type="entry name" value="UCP006287"/>
    <property type="match status" value="1"/>
</dbReference>
<evidence type="ECO:0000256" key="1">
    <source>
        <dbReference type="ARBA" id="ARBA00005367"/>
    </source>
</evidence>
<evidence type="ECO:0000313" key="2">
    <source>
        <dbReference type="EMBL" id="MFC3702186.1"/>
    </source>
</evidence>
<gene>
    <name evidence="2" type="ORF">ACFOND_11070</name>
</gene>
<reference evidence="3" key="1">
    <citation type="journal article" date="2019" name="Int. J. Syst. Evol. Microbiol.">
        <title>The Global Catalogue of Microorganisms (GCM) 10K type strain sequencing project: providing services to taxonomists for standard genome sequencing and annotation.</title>
        <authorList>
            <consortium name="The Broad Institute Genomics Platform"/>
            <consortium name="The Broad Institute Genome Sequencing Center for Infectious Disease"/>
            <person name="Wu L."/>
            <person name="Ma J."/>
        </authorList>
    </citation>
    <scope>NUCLEOTIDE SEQUENCE [LARGE SCALE GENOMIC DNA]</scope>
    <source>
        <strain evidence="3">CECT 8288</strain>
    </source>
</reference>
<proteinExistence type="inferred from homology"/>
<sequence length="118" mass="13361">MDFEFRYNEQGLPVAEFSMGHEAIGRWLTDELGSNLAKINVLLEVIEQIEQARLAEKTLFGTELTLYLSSDDVEVKSIYGDDEEDLPEETHLSDSSSSAICGLPDFKQAVEEWLDYHS</sequence>
<dbReference type="RefSeq" id="WP_290281493.1">
    <property type="nucleotide sequence ID" value="NZ_JAUFQI010000001.1"/>
</dbReference>
<dbReference type="Pfam" id="PF06062">
    <property type="entry name" value="UPF0231"/>
    <property type="match status" value="1"/>
</dbReference>
<accession>A0ABV7WSK9</accession>
<comment type="similarity">
    <text evidence="1">Belongs to the UPF0231 family.</text>
</comment>
<dbReference type="EMBL" id="JBHRYN010000012">
    <property type="protein sequence ID" value="MFC3702186.1"/>
    <property type="molecule type" value="Genomic_DNA"/>
</dbReference>
<dbReference type="Proteomes" id="UP001595710">
    <property type="component" value="Unassembled WGS sequence"/>
</dbReference>
<comment type="caution">
    <text evidence="2">The sequence shown here is derived from an EMBL/GenBank/DDBJ whole genome shotgun (WGS) entry which is preliminary data.</text>
</comment>
<protein>
    <submittedName>
        <fullName evidence="2">YacL family protein</fullName>
    </submittedName>
</protein>
<name>A0ABV7WSK9_9GAMM</name>
<evidence type="ECO:0000313" key="3">
    <source>
        <dbReference type="Proteomes" id="UP001595710"/>
    </source>
</evidence>
<keyword evidence="3" id="KW-1185">Reference proteome</keyword>
<organism evidence="2 3">
    <name type="scientific">Reinekea marina</name>
    <dbReference type="NCBI Taxonomy" id="1310421"/>
    <lineage>
        <taxon>Bacteria</taxon>
        <taxon>Pseudomonadati</taxon>
        <taxon>Pseudomonadota</taxon>
        <taxon>Gammaproteobacteria</taxon>
        <taxon>Oceanospirillales</taxon>
        <taxon>Saccharospirillaceae</taxon>
        <taxon>Reinekea</taxon>
    </lineage>
</organism>